<dbReference type="EMBL" id="MU274912">
    <property type="protein sequence ID" value="KAI0088944.1"/>
    <property type="molecule type" value="Genomic_DNA"/>
</dbReference>
<keyword evidence="2" id="KW-1185">Reference proteome</keyword>
<comment type="caution">
    <text evidence="1">The sequence shown here is derived from an EMBL/GenBank/DDBJ whole genome shotgun (WGS) entry which is preliminary data.</text>
</comment>
<name>A0ACB8U4D2_9APHY</name>
<dbReference type="Proteomes" id="UP001055072">
    <property type="component" value="Unassembled WGS sequence"/>
</dbReference>
<accession>A0ACB8U4D2</accession>
<gene>
    <name evidence="1" type="ORF">BDY19DRAFT_946928</name>
</gene>
<sequence>MTLGSNASPIAEETGSFGTQKKRSVPRWLPISLLAFSTVALVAPVVLLRRHKARLLVKPLEEAPPPRRTTTIAANLGAASATRPRQPTQLSPVTPTIGTEDTLPSNSSERDDNFNGALHSLKAFGYATLIVMAGGLTTVWGVKTYMGVDNTQEFAARMRSFMQKKMPGLMARLHRAPTDEDDPSSTSSESSDLHVSVDVHKGEVEWNWPDAEDRLRTAFEHGGFPGWADAMMREVEAESKIERRKRGHT</sequence>
<evidence type="ECO:0000313" key="1">
    <source>
        <dbReference type="EMBL" id="KAI0088944.1"/>
    </source>
</evidence>
<evidence type="ECO:0000313" key="2">
    <source>
        <dbReference type="Proteomes" id="UP001055072"/>
    </source>
</evidence>
<reference evidence="1" key="1">
    <citation type="journal article" date="2021" name="Environ. Microbiol.">
        <title>Gene family expansions and transcriptome signatures uncover fungal adaptations to wood decay.</title>
        <authorList>
            <person name="Hage H."/>
            <person name="Miyauchi S."/>
            <person name="Viragh M."/>
            <person name="Drula E."/>
            <person name="Min B."/>
            <person name="Chaduli D."/>
            <person name="Navarro D."/>
            <person name="Favel A."/>
            <person name="Norest M."/>
            <person name="Lesage-Meessen L."/>
            <person name="Balint B."/>
            <person name="Merenyi Z."/>
            <person name="de Eugenio L."/>
            <person name="Morin E."/>
            <person name="Martinez A.T."/>
            <person name="Baldrian P."/>
            <person name="Stursova M."/>
            <person name="Martinez M.J."/>
            <person name="Novotny C."/>
            <person name="Magnuson J.K."/>
            <person name="Spatafora J.W."/>
            <person name="Maurice S."/>
            <person name="Pangilinan J."/>
            <person name="Andreopoulos W."/>
            <person name="LaButti K."/>
            <person name="Hundley H."/>
            <person name="Na H."/>
            <person name="Kuo A."/>
            <person name="Barry K."/>
            <person name="Lipzen A."/>
            <person name="Henrissat B."/>
            <person name="Riley R."/>
            <person name="Ahrendt S."/>
            <person name="Nagy L.G."/>
            <person name="Grigoriev I.V."/>
            <person name="Martin F."/>
            <person name="Rosso M.N."/>
        </authorList>
    </citation>
    <scope>NUCLEOTIDE SEQUENCE</scope>
    <source>
        <strain evidence="1">CBS 384.51</strain>
    </source>
</reference>
<proteinExistence type="predicted"/>
<organism evidence="1 2">
    <name type="scientific">Irpex rosettiformis</name>
    <dbReference type="NCBI Taxonomy" id="378272"/>
    <lineage>
        <taxon>Eukaryota</taxon>
        <taxon>Fungi</taxon>
        <taxon>Dikarya</taxon>
        <taxon>Basidiomycota</taxon>
        <taxon>Agaricomycotina</taxon>
        <taxon>Agaricomycetes</taxon>
        <taxon>Polyporales</taxon>
        <taxon>Irpicaceae</taxon>
        <taxon>Irpex</taxon>
    </lineage>
</organism>
<protein>
    <submittedName>
        <fullName evidence="1">Uncharacterized protein</fullName>
    </submittedName>
</protein>